<evidence type="ECO:0000259" key="1">
    <source>
        <dbReference type="Pfam" id="PF00884"/>
    </source>
</evidence>
<organism evidence="2 3">
    <name type="scientific">Marinovum algicola</name>
    <dbReference type="NCBI Taxonomy" id="42444"/>
    <lineage>
        <taxon>Bacteria</taxon>
        <taxon>Pseudomonadati</taxon>
        <taxon>Pseudomonadota</taxon>
        <taxon>Alphaproteobacteria</taxon>
        <taxon>Rhodobacterales</taxon>
        <taxon>Roseobacteraceae</taxon>
        <taxon>Marinovum</taxon>
    </lineage>
</organism>
<reference evidence="2 3" key="1">
    <citation type="submission" date="2016-10" db="EMBL/GenBank/DDBJ databases">
        <authorList>
            <person name="Varghese N."/>
            <person name="Submissions S."/>
        </authorList>
    </citation>
    <scope>NUCLEOTIDE SEQUENCE [LARGE SCALE GENOMIC DNA]</scope>
    <source>
        <strain evidence="2 3">FF3</strain>
    </source>
</reference>
<accession>A0A975ZM06</accession>
<dbReference type="SUPFAM" id="SSF53649">
    <property type="entry name" value="Alkaline phosphatase-like"/>
    <property type="match status" value="1"/>
</dbReference>
<dbReference type="Gene3D" id="3.40.720.10">
    <property type="entry name" value="Alkaline Phosphatase, subunit A"/>
    <property type="match status" value="1"/>
</dbReference>
<dbReference type="GO" id="GO:0015024">
    <property type="term" value="F:glucuronate-2-sulfatase activity"/>
    <property type="evidence" value="ECO:0007669"/>
    <property type="project" value="TreeGrafter"/>
</dbReference>
<dbReference type="InterPro" id="IPR017850">
    <property type="entry name" value="Alkaline_phosphatase_core_sf"/>
</dbReference>
<dbReference type="PANTHER" id="PTHR46615:SF1">
    <property type="entry name" value="ARYLSULFATASE K"/>
    <property type="match status" value="1"/>
</dbReference>
<evidence type="ECO:0000313" key="2">
    <source>
        <dbReference type="EMBL" id="SEI61361.1"/>
    </source>
</evidence>
<proteinExistence type="predicted"/>
<protein>
    <submittedName>
        <fullName evidence="2">Choline-sulfatase</fullName>
    </submittedName>
</protein>
<dbReference type="EMBL" id="FNYY01000001">
    <property type="protein sequence ID" value="SEI61361.1"/>
    <property type="molecule type" value="Genomic_DNA"/>
</dbReference>
<dbReference type="Proteomes" id="UP000182932">
    <property type="component" value="Unassembled WGS sequence"/>
</dbReference>
<evidence type="ECO:0000313" key="3">
    <source>
        <dbReference type="Proteomes" id="UP000182932"/>
    </source>
</evidence>
<gene>
    <name evidence="2" type="ORF">SAMN04487940_101389</name>
</gene>
<dbReference type="Pfam" id="PF00884">
    <property type="entry name" value="Sulfatase"/>
    <property type="match status" value="1"/>
</dbReference>
<dbReference type="AlphaFoldDB" id="A0A975ZM06"/>
<dbReference type="InterPro" id="IPR000917">
    <property type="entry name" value="Sulfatase_N"/>
</dbReference>
<dbReference type="PANTHER" id="PTHR46615">
    <property type="entry name" value="ARYLSULFATASE K"/>
    <property type="match status" value="1"/>
</dbReference>
<comment type="caution">
    <text evidence="2">The sequence shown here is derived from an EMBL/GenBank/DDBJ whole genome shotgun (WGS) entry which is preliminary data.</text>
</comment>
<feature type="domain" description="Sulfatase N-terminal" evidence="1">
    <location>
        <begin position="25"/>
        <end position="358"/>
    </location>
</feature>
<dbReference type="GO" id="GO:0004065">
    <property type="term" value="F:arylsulfatase activity"/>
    <property type="evidence" value="ECO:0007669"/>
    <property type="project" value="TreeGrafter"/>
</dbReference>
<dbReference type="InterPro" id="IPR051849">
    <property type="entry name" value="GAG-degrading_sulfatase"/>
</dbReference>
<name>A0A975ZM06_9RHOB</name>
<sequence length="500" mass="54366">MAYWTNRYRENLKLSRPISDTTEKPNILLVMTDQHAARALGAAGDPAAQTPALDALAARGTRFSNAYCPAPLCVPSRMAFLTGLEPHVSGVRSNDDFLPSDIPTLAHAMGAAGYDTRLIGRMHFYGPDQHHGFGARPIGDIGAGWPGAGAPDIGALTGARGNRGAELPGSGMGETSYQAYDHAVTEMAERTLDEVIARRDAEGRPFFALVSLFCPHPPYIATPEDYRAIAPGVGPPRLAAPATRHPALAEWAEAGAVDTVPEDAVMRSRAAYYGLVRMIDRLAGRAIDKVAARADTLVIYVSDHGEALGERGLWWKSTFHDESAKVPMILAGPGIEAGAVDDRVVSLCDLSATLLARSGAAPLPGQIGRDLMQRADWHNQVTASYYGGLMNIRTGPQRHRMLRRDRFKLCWYDGYAPQLFDMRDDPDELTDLATQRPELVAELAAVLMQGWDPAAIARAQERAKQRNALLRSWVGATAPAEHLRWRDPSPERNRYLASGH</sequence>
<keyword evidence="3" id="KW-1185">Reference proteome</keyword>